<comment type="caution">
    <text evidence="12">The sequence shown here is derived from an EMBL/GenBank/DDBJ whole genome shotgun (WGS) entry which is preliminary data.</text>
</comment>
<dbReference type="InterPro" id="IPR036640">
    <property type="entry name" value="ABC1_TM_sf"/>
</dbReference>
<dbReference type="Gene3D" id="1.20.1560.10">
    <property type="entry name" value="ABC transporter type 1, transmembrane domain"/>
    <property type="match status" value="1"/>
</dbReference>
<dbReference type="AlphaFoldDB" id="A0AAV8YXY6"/>
<proteinExistence type="predicted"/>
<feature type="transmembrane region" description="Helical" evidence="9">
    <location>
        <begin position="131"/>
        <end position="148"/>
    </location>
</feature>
<evidence type="ECO:0000256" key="6">
    <source>
        <dbReference type="ARBA" id="ARBA00022840"/>
    </source>
</evidence>
<dbReference type="FunFam" id="3.40.50.300:FF:000973">
    <property type="entry name" value="Multidrug resistance-associated protein 4"/>
    <property type="match status" value="1"/>
</dbReference>
<evidence type="ECO:0000259" key="10">
    <source>
        <dbReference type="PROSITE" id="PS50893"/>
    </source>
</evidence>
<dbReference type="GO" id="GO:0016020">
    <property type="term" value="C:membrane"/>
    <property type="evidence" value="ECO:0007669"/>
    <property type="project" value="UniProtKB-SubCell"/>
</dbReference>
<dbReference type="Gene3D" id="3.40.50.300">
    <property type="entry name" value="P-loop containing nucleotide triphosphate hydrolases"/>
    <property type="match status" value="2"/>
</dbReference>
<evidence type="ECO:0000256" key="9">
    <source>
        <dbReference type="SAM" id="Phobius"/>
    </source>
</evidence>
<evidence type="ECO:0000313" key="12">
    <source>
        <dbReference type="EMBL" id="KAJ8955575.1"/>
    </source>
</evidence>
<comment type="subcellular location">
    <subcellularLocation>
        <location evidence="1">Membrane</location>
        <topology evidence="1">Multi-pass membrane protein</topology>
    </subcellularLocation>
</comment>
<keyword evidence="7 9" id="KW-1133">Transmembrane helix</keyword>
<dbReference type="InterPro" id="IPR027417">
    <property type="entry name" value="P-loop_NTPase"/>
</dbReference>
<evidence type="ECO:0000256" key="5">
    <source>
        <dbReference type="ARBA" id="ARBA00022741"/>
    </source>
</evidence>
<feature type="domain" description="ABC transporter" evidence="10">
    <location>
        <begin position="350"/>
        <end position="569"/>
    </location>
</feature>
<feature type="transmembrane region" description="Helical" evidence="9">
    <location>
        <begin position="233"/>
        <end position="251"/>
    </location>
</feature>
<feature type="domain" description="ABC transmembrane type-1" evidence="11">
    <location>
        <begin position="98"/>
        <end position="301"/>
    </location>
</feature>
<dbReference type="PROSITE" id="PS50893">
    <property type="entry name" value="ABC_TRANSPORTER_2"/>
    <property type="match status" value="2"/>
</dbReference>
<accession>A0AAV8YXY6</accession>
<sequence>MDHGEKEDRKRHPWERANLLSRITFFYTRGLFWRAYSRKKLEEDDLYEVASCYKSQKLGDELEEHVKDDLNSHKTPSIYRMLWSCYGKEYTFIGIMQLIMRTIIVMTIPMTLSKLVLYFEPGQTEITKEGAYFYAVLLISTNLINIIYTHNYMLTITALGIKVRTAFCSLMYRKALRLTPHALSDITMGKIVTLMTKDVGAFEMIILYGNDVWIGFVQAGIACYLIYRKMGVAAFVGVGFFLVVMPIQIFIGKQASALRMKTGKKTDERLQIIQEAISAIKIVKLFGWEDYFKSKILEARKLRHALSVIIPLGITQSAELHAAVERIGNLLKAEDIPRNNSETIEVRPKIIMKEVSVSTRQTEILKNVSLVIESGLTIITGPVGSGKTTLLHTLLKTFSPVEGIVSVTGRISYVPQEPWIFPSTLKQNIVFGGKLDQVRYEEVLRVCALNYDIGFFKGGDSLIIGDKGINLSKGQKARINLARAIYKDSDIYLLDDCLTALDARVKDYVFKECIRGFLRKKLCILVSHDVEFIKESDQLVVMENGTIKSFSKYTEVSGTNREYISNETKENDKMEESDVAKHDIKEDNEETQLLTSEIDSAKRNIYHEQQCIFYMPTGRNLQRLDTSNTTVGNVGLAITQSFMLSGLVQYGIRQWADLENKMTSVERVLEYTTTSRELKNVGSRPRDWPTRGKIKYENVSLLYRKSATRVLKDISFTVEPGQKIGIIGRTGAGKTSIISTLFRLYSFEGKITIDDIDITEISLEYLRNKISIIPQDPILFTGTIRSNIDPKGFYTDVEIWSAIEKVTLSRSIASLDSKVSDSGSHFSAGQRQLLCLARAIINNNNIIVLDEATANMDDDTGVLIHEKIEQNFSSCTIITVAHRLCSVLKSDKIMVIEDGRIMEYDRPSVLLKDSKGLFREMVEKAGLLEIEE</sequence>
<keyword evidence="2" id="KW-0813">Transport</keyword>
<dbReference type="PROSITE" id="PS00211">
    <property type="entry name" value="ABC_TRANSPORTER_1"/>
    <property type="match status" value="2"/>
</dbReference>
<dbReference type="SMART" id="SM00382">
    <property type="entry name" value="AAA"/>
    <property type="match status" value="2"/>
</dbReference>
<dbReference type="SUPFAM" id="SSF52540">
    <property type="entry name" value="P-loop containing nucleoside triphosphate hydrolases"/>
    <property type="match status" value="2"/>
</dbReference>
<feature type="transmembrane region" description="Helical" evidence="9">
    <location>
        <begin position="98"/>
        <end position="119"/>
    </location>
</feature>
<dbReference type="PANTHER" id="PTHR24223:SF448">
    <property type="entry name" value="FI20146P1-RELATED"/>
    <property type="match status" value="1"/>
</dbReference>
<evidence type="ECO:0000256" key="7">
    <source>
        <dbReference type="ARBA" id="ARBA00022989"/>
    </source>
</evidence>
<evidence type="ECO:0000313" key="13">
    <source>
        <dbReference type="Proteomes" id="UP001162162"/>
    </source>
</evidence>
<dbReference type="InterPro" id="IPR044746">
    <property type="entry name" value="ABCC_6TM_D1"/>
</dbReference>
<dbReference type="CDD" id="cd18579">
    <property type="entry name" value="ABC_6TM_ABCC_D1"/>
    <property type="match status" value="1"/>
</dbReference>
<evidence type="ECO:0000256" key="2">
    <source>
        <dbReference type="ARBA" id="ARBA00022448"/>
    </source>
</evidence>
<evidence type="ECO:0000256" key="1">
    <source>
        <dbReference type="ARBA" id="ARBA00004141"/>
    </source>
</evidence>
<dbReference type="InterPro" id="IPR003439">
    <property type="entry name" value="ABC_transporter-like_ATP-bd"/>
</dbReference>
<evidence type="ECO:0000256" key="4">
    <source>
        <dbReference type="ARBA" id="ARBA00022737"/>
    </source>
</evidence>
<dbReference type="EMBL" id="JAPWTK010000037">
    <property type="protein sequence ID" value="KAJ8955575.1"/>
    <property type="molecule type" value="Genomic_DNA"/>
</dbReference>
<dbReference type="GO" id="GO:0005524">
    <property type="term" value="F:ATP binding"/>
    <property type="evidence" value="ECO:0007669"/>
    <property type="project" value="UniProtKB-KW"/>
</dbReference>
<dbReference type="InterPro" id="IPR050173">
    <property type="entry name" value="ABC_transporter_C-like"/>
</dbReference>
<dbReference type="InterPro" id="IPR003593">
    <property type="entry name" value="AAA+_ATPase"/>
</dbReference>
<keyword evidence="4" id="KW-0677">Repeat</keyword>
<name>A0AAV8YXY6_9CUCU</name>
<keyword evidence="6" id="KW-0067">ATP-binding</keyword>
<dbReference type="PROSITE" id="PS50929">
    <property type="entry name" value="ABC_TM1F"/>
    <property type="match status" value="1"/>
</dbReference>
<keyword evidence="13" id="KW-1185">Reference proteome</keyword>
<dbReference type="SUPFAM" id="SSF90123">
    <property type="entry name" value="ABC transporter transmembrane region"/>
    <property type="match status" value="1"/>
</dbReference>
<keyword evidence="8 9" id="KW-0472">Membrane</keyword>
<protein>
    <recommendedName>
        <fullName evidence="14">Multidrug resistance-associated protein lethal(2)03659</fullName>
    </recommendedName>
</protein>
<gene>
    <name evidence="12" type="ORF">NQ318_001405</name>
</gene>
<organism evidence="12 13">
    <name type="scientific">Aromia moschata</name>
    <dbReference type="NCBI Taxonomy" id="1265417"/>
    <lineage>
        <taxon>Eukaryota</taxon>
        <taxon>Metazoa</taxon>
        <taxon>Ecdysozoa</taxon>
        <taxon>Arthropoda</taxon>
        <taxon>Hexapoda</taxon>
        <taxon>Insecta</taxon>
        <taxon>Pterygota</taxon>
        <taxon>Neoptera</taxon>
        <taxon>Endopterygota</taxon>
        <taxon>Coleoptera</taxon>
        <taxon>Polyphaga</taxon>
        <taxon>Cucujiformia</taxon>
        <taxon>Chrysomeloidea</taxon>
        <taxon>Cerambycidae</taxon>
        <taxon>Cerambycinae</taxon>
        <taxon>Callichromatini</taxon>
        <taxon>Aromia</taxon>
    </lineage>
</organism>
<dbReference type="Pfam" id="PF00664">
    <property type="entry name" value="ABC_membrane"/>
    <property type="match status" value="1"/>
</dbReference>
<reference evidence="12" key="1">
    <citation type="journal article" date="2023" name="Insect Mol. Biol.">
        <title>Genome sequencing provides insights into the evolution of gene families encoding plant cell wall-degrading enzymes in longhorned beetles.</title>
        <authorList>
            <person name="Shin N.R."/>
            <person name="Okamura Y."/>
            <person name="Kirsch R."/>
            <person name="Pauchet Y."/>
        </authorList>
    </citation>
    <scope>NUCLEOTIDE SEQUENCE</scope>
    <source>
        <strain evidence="12">AMC_N1</strain>
    </source>
</reference>
<evidence type="ECO:0000256" key="8">
    <source>
        <dbReference type="ARBA" id="ARBA00023136"/>
    </source>
</evidence>
<evidence type="ECO:0000256" key="3">
    <source>
        <dbReference type="ARBA" id="ARBA00022692"/>
    </source>
</evidence>
<dbReference type="CDD" id="cd03244">
    <property type="entry name" value="ABCC_MRP_domain2"/>
    <property type="match status" value="1"/>
</dbReference>
<dbReference type="InterPro" id="IPR017871">
    <property type="entry name" value="ABC_transporter-like_CS"/>
</dbReference>
<dbReference type="CDD" id="cd03250">
    <property type="entry name" value="ABCC_MRP_domain1"/>
    <property type="match status" value="1"/>
</dbReference>
<dbReference type="InterPro" id="IPR011527">
    <property type="entry name" value="ABC1_TM_dom"/>
</dbReference>
<evidence type="ECO:0000259" key="11">
    <source>
        <dbReference type="PROSITE" id="PS50929"/>
    </source>
</evidence>
<dbReference type="GO" id="GO:0140359">
    <property type="term" value="F:ABC-type transporter activity"/>
    <property type="evidence" value="ECO:0007669"/>
    <property type="project" value="InterPro"/>
</dbReference>
<dbReference type="FunFam" id="3.40.50.300:FF:000163">
    <property type="entry name" value="Multidrug resistance-associated protein member 4"/>
    <property type="match status" value="1"/>
</dbReference>
<dbReference type="PANTHER" id="PTHR24223">
    <property type="entry name" value="ATP-BINDING CASSETTE SUB-FAMILY C"/>
    <property type="match status" value="1"/>
</dbReference>
<dbReference type="Proteomes" id="UP001162162">
    <property type="component" value="Unassembled WGS sequence"/>
</dbReference>
<keyword evidence="3 9" id="KW-0812">Transmembrane</keyword>
<feature type="domain" description="ABC transporter" evidence="10">
    <location>
        <begin position="694"/>
        <end position="923"/>
    </location>
</feature>
<evidence type="ECO:0008006" key="14">
    <source>
        <dbReference type="Google" id="ProtNLM"/>
    </source>
</evidence>
<dbReference type="Pfam" id="PF00005">
    <property type="entry name" value="ABC_tran"/>
    <property type="match status" value="2"/>
</dbReference>
<dbReference type="GO" id="GO:0016887">
    <property type="term" value="F:ATP hydrolysis activity"/>
    <property type="evidence" value="ECO:0007669"/>
    <property type="project" value="InterPro"/>
</dbReference>
<keyword evidence="5" id="KW-0547">Nucleotide-binding</keyword>